<gene>
    <name evidence="1" type="ORF">EAH89_17515</name>
</gene>
<dbReference type="GO" id="GO:0006261">
    <property type="term" value="P:DNA-templated DNA replication"/>
    <property type="evidence" value="ECO:0007669"/>
    <property type="project" value="TreeGrafter"/>
</dbReference>
<dbReference type="GO" id="GO:0003887">
    <property type="term" value="F:DNA-directed DNA polymerase activity"/>
    <property type="evidence" value="ECO:0007669"/>
    <property type="project" value="UniProtKB-EC"/>
</dbReference>
<keyword evidence="1" id="KW-0548">Nucleotidyltransferase</keyword>
<evidence type="ECO:0000313" key="1">
    <source>
        <dbReference type="EMBL" id="TPG53116.1"/>
    </source>
</evidence>
<keyword evidence="2" id="KW-1185">Reference proteome</keyword>
<dbReference type="RefSeq" id="WP_140885020.1">
    <property type="nucleotide sequence ID" value="NZ_RCZP01000019.1"/>
</dbReference>
<dbReference type="InterPro" id="IPR027417">
    <property type="entry name" value="P-loop_NTPase"/>
</dbReference>
<reference evidence="1 2" key="1">
    <citation type="journal article" date="2019" name="Environ. Microbiol.">
        <title>Species interactions and distinct microbial communities in high Arctic permafrost affected cryosols are associated with the CH4 and CO2 gas fluxes.</title>
        <authorList>
            <person name="Altshuler I."/>
            <person name="Hamel J."/>
            <person name="Turney S."/>
            <person name="Magnuson E."/>
            <person name="Levesque R."/>
            <person name="Greer C."/>
            <person name="Whyte L.G."/>
        </authorList>
    </citation>
    <scope>NUCLEOTIDE SEQUENCE [LARGE SCALE GENOMIC DNA]</scope>
    <source>
        <strain evidence="1 2">S9.3B</strain>
    </source>
</reference>
<dbReference type="SUPFAM" id="SSF52540">
    <property type="entry name" value="P-loop containing nucleoside triphosphate hydrolases"/>
    <property type="match status" value="1"/>
</dbReference>
<dbReference type="AlphaFoldDB" id="A0A502FVJ4"/>
<dbReference type="Proteomes" id="UP000317078">
    <property type="component" value="Unassembled WGS sequence"/>
</dbReference>
<dbReference type="NCBIfam" id="NF005677">
    <property type="entry name" value="PRK07471.1"/>
    <property type="match status" value="1"/>
</dbReference>
<dbReference type="EC" id="2.7.7.7" evidence="1"/>
<comment type="caution">
    <text evidence="1">The sequence shown here is derived from an EMBL/GenBank/DDBJ whole genome shotgun (WGS) entry which is preliminary data.</text>
</comment>
<protein>
    <submittedName>
        <fullName evidence="1">DNA polymerase III subunit delta</fullName>
        <ecNumber evidence="1">2.7.7.7</ecNumber>
    </submittedName>
</protein>
<dbReference type="PANTHER" id="PTHR11669:SF8">
    <property type="entry name" value="DNA POLYMERASE III SUBUNIT DELTA"/>
    <property type="match status" value="1"/>
</dbReference>
<dbReference type="OrthoDB" id="9811073at2"/>
<name>A0A502FVJ4_9PROT</name>
<dbReference type="EMBL" id="RCZP01000019">
    <property type="protein sequence ID" value="TPG53116.1"/>
    <property type="molecule type" value="Genomic_DNA"/>
</dbReference>
<dbReference type="Gene3D" id="3.40.50.300">
    <property type="entry name" value="P-loop containing nucleotide triphosphate hydrolases"/>
    <property type="match status" value="1"/>
</dbReference>
<organism evidence="1 2">
    <name type="scientific">Muricoccus nepalensis</name>
    <dbReference type="NCBI Taxonomy" id="1854500"/>
    <lineage>
        <taxon>Bacteria</taxon>
        <taxon>Pseudomonadati</taxon>
        <taxon>Pseudomonadota</taxon>
        <taxon>Alphaproteobacteria</taxon>
        <taxon>Acetobacterales</taxon>
        <taxon>Roseomonadaceae</taxon>
        <taxon>Muricoccus</taxon>
    </lineage>
</organism>
<dbReference type="Pfam" id="PF13177">
    <property type="entry name" value="DNA_pol3_delta2"/>
    <property type="match status" value="1"/>
</dbReference>
<evidence type="ECO:0000313" key="2">
    <source>
        <dbReference type="Proteomes" id="UP000317078"/>
    </source>
</evidence>
<dbReference type="PANTHER" id="PTHR11669">
    <property type="entry name" value="REPLICATION FACTOR C / DNA POLYMERASE III GAMMA-TAU SUBUNIT"/>
    <property type="match status" value="1"/>
</dbReference>
<accession>A0A502FVJ4</accession>
<proteinExistence type="predicted"/>
<sequence>MSLPPEPRANPSLYGHDAAAAALRDAALSGRLHHGWLLTGPAGVGKATLGWRYARWMLAGLPRGTPPGEAPLHVRPTEPIFSRVAAGAHADLRALVPGTGEKGKKVIIRVEEVRELARFLAMTPAEGGWRVVVIEALEAMNEQAQNALLKTLEEPPPRAVLVLTSAAPDRLLPTIRSRVRRLDLFPLDEGLMGEVLARWMPELGEGDRAALARLSAGSPGRALSLADGERLAMAREVEGFLARLPRPAPAELHALADRLAAKRDGSAFVTFIALLRDSLATALRQAGRGQGAPPWLDTSPGGRGLADWAGLWDMLGRLADETETLNLDRKQAVLTGLSRLST</sequence>
<dbReference type="InterPro" id="IPR050238">
    <property type="entry name" value="DNA_Rep/Repair_Clamp_Loader"/>
</dbReference>
<keyword evidence="1" id="KW-0808">Transferase</keyword>